<comment type="subcellular location">
    <subcellularLocation>
        <location evidence="1">Cytoplasm</location>
        <location evidence="1">Cytoskeleton</location>
        <location evidence="1">Cilium axoneme</location>
    </subcellularLocation>
</comment>
<evidence type="ECO:0000256" key="6">
    <source>
        <dbReference type="ARBA" id="ARBA00022840"/>
    </source>
</evidence>
<evidence type="ECO:0000313" key="16">
    <source>
        <dbReference type="EMBL" id="PIO30403.1"/>
    </source>
</evidence>
<keyword evidence="12" id="KW-0966">Cell projection</keyword>
<evidence type="ECO:0000256" key="9">
    <source>
        <dbReference type="ARBA" id="ARBA00023069"/>
    </source>
</evidence>
<evidence type="ECO:0000256" key="3">
    <source>
        <dbReference type="ARBA" id="ARBA00022490"/>
    </source>
</evidence>
<evidence type="ECO:0000256" key="4">
    <source>
        <dbReference type="ARBA" id="ARBA00022701"/>
    </source>
</evidence>
<keyword evidence="8" id="KW-0175">Coiled coil</keyword>
<dbReference type="AlphaFoldDB" id="A0A2G9RTA0"/>
<feature type="domain" description="Dynein heavy chain AAA module D4" evidence="13">
    <location>
        <begin position="576"/>
        <end position="737"/>
    </location>
</feature>
<dbReference type="GO" id="GO:0007018">
    <property type="term" value="P:microtubule-based movement"/>
    <property type="evidence" value="ECO:0007669"/>
    <property type="project" value="InterPro"/>
</dbReference>
<dbReference type="SUPFAM" id="SSF52540">
    <property type="entry name" value="P-loop containing nucleoside triphosphate hydrolases"/>
    <property type="match status" value="2"/>
</dbReference>
<dbReference type="Pfam" id="PF17857">
    <property type="entry name" value="AAA_lid_1"/>
    <property type="match status" value="1"/>
</dbReference>
<evidence type="ECO:0000256" key="11">
    <source>
        <dbReference type="ARBA" id="ARBA00023212"/>
    </source>
</evidence>
<dbReference type="FunFam" id="1.20.920.30:FF:000005">
    <property type="entry name" value="Dynein, axonemal, heavy chain 2"/>
    <property type="match status" value="1"/>
</dbReference>
<dbReference type="Pfam" id="PF12775">
    <property type="entry name" value="AAA_7"/>
    <property type="match status" value="2"/>
</dbReference>
<evidence type="ECO:0000256" key="1">
    <source>
        <dbReference type="ARBA" id="ARBA00004430"/>
    </source>
</evidence>
<gene>
    <name evidence="16" type="ORF">AB205_0105830</name>
</gene>
<keyword evidence="17" id="KW-1185">Reference proteome</keyword>
<feature type="domain" description="Dynein heavy chain AAA 5 extension" evidence="14">
    <location>
        <begin position="92"/>
        <end position="213"/>
    </location>
</feature>
<keyword evidence="3" id="KW-0963">Cytoplasm</keyword>
<evidence type="ECO:0008006" key="18">
    <source>
        <dbReference type="Google" id="ProtNLM"/>
    </source>
</evidence>
<sequence>MFDGPVDAVWIENMNTVLDDNKKLCLSSGEIIKLTEAMTMMFEVQDLAVASPATVSRCGMVYLEPSILGLTPFTECWLRRIPAVMEPHKEQLESLFSRFLQDSIQFVRQSVREVIASTDSNLVISLLKLLECFFQPFLPQEGQKTIPQEKLNRVGELMESWFFFSLVWSVGITGDSDGRELFSKFLRDKMVAEKVALLFPEEGLVYDYVLDDAGISSNAEDEDDDTQRKVRWVNWMESSAPFSIDPETSYSDIIVPTLDTVRMSHLLGMLLTNKKPVLCIGPTGTGKTLTVSDKLLKNMPLEYISNFLMRKGVFGPPLGRYFIFFIDDMNMPALETYGAQPPIELLRQWMDHGGWYDRKQIGVFKKLVDINFLCAMGPPGGGRNPVSPRLTRHFNYLSFTEMADSSKSRIFSSILGSWMAGTPTIQHLTKQLVDATIKVYNTITSQLLPTPAKSHYTFNLRDLSKVFQGMLMADAAKMEDKFSLLKLWYHESCRVFQDRLVNEEDRSWFDELMKGRMEEFGATFQEVVPQQPVLYGDFMTSGSDSKAYQLIEDRAKLIRVMEEYMEDFNQINTAKMRLVLFLDAIQHICRISRVLRQPLGNALLLGVGGSGRQSLTRLASYMAEYECFQIELSKNYGMAEWREDIKGILLKAGLQNTPITFLFTDTQIKNESFLEDINNILNSGDVPNLYGPEEQDQIVTVMKPVVQDMGQQPTKANLMAAYTRRVQGNIHTVLCMRYHP</sequence>
<dbReference type="InterPro" id="IPR026983">
    <property type="entry name" value="DHC"/>
</dbReference>
<dbReference type="InterPro" id="IPR027417">
    <property type="entry name" value="P-loop_NTPase"/>
</dbReference>
<dbReference type="Gene3D" id="1.10.472.130">
    <property type="match status" value="1"/>
</dbReference>
<evidence type="ECO:0000259" key="14">
    <source>
        <dbReference type="Pfam" id="PF17852"/>
    </source>
</evidence>
<evidence type="ECO:0000259" key="15">
    <source>
        <dbReference type="Pfam" id="PF17857"/>
    </source>
</evidence>
<feature type="non-terminal residue" evidence="16">
    <location>
        <position position="740"/>
    </location>
</feature>
<reference evidence="17" key="1">
    <citation type="journal article" date="2017" name="Nat. Commun.">
        <title>The North American bullfrog draft genome provides insight into hormonal regulation of long noncoding RNA.</title>
        <authorList>
            <person name="Hammond S.A."/>
            <person name="Warren R.L."/>
            <person name="Vandervalk B.P."/>
            <person name="Kucuk E."/>
            <person name="Khan H."/>
            <person name="Gibb E.A."/>
            <person name="Pandoh P."/>
            <person name="Kirk H."/>
            <person name="Zhao Y."/>
            <person name="Jones M."/>
            <person name="Mungall A.J."/>
            <person name="Coope R."/>
            <person name="Pleasance S."/>
            <person name="Moore R.A."/>
            <person name="Holt R.A."/>
            <person name="Round J.M."/>
            <person name="Ohora S."/>
            <person name="Walle B.V."/>
            <person name="Veldhoen N."/>
            <person name="Helbing C.C."/>
            <person name="Birol I."/>
        </authorList>
    </citation>
    <scope>NUCLEOTIDE SEQUENCE [LARGE SCALE GENOMIC DNA]</scope>
</reference>
<evidence type="ECO:0000256" key="10">
    <source>
        <dbReference type="ARBA" id="ARBA00023175"/>
    </source>
</evidence>
<evidence type="ECO:0000313" key="17">
    <source>
        <dbReference type="Proteomes" id="UP000228934"/>
    </source>
</evidence>
<keyword evidence="5" id="KW-0547">Nucleotide-binding</keyword>
<keyword evidence="4" id="KW-0493">Microtubule</keyword>
<comment type="similarity">
    <text evidence="2">Belongs to the dynein heavy chain family.</text>
</comment>
<name>A0A2G9RTA0_AQUCT</name>
<dbReference type="Gene3D" id="3.40.50.300">
    <property type="entry name" value="P-loop containing nucleotide triphosphate hydrolases"/>
    <property type="match status" value="2"/>
</dbReference>
<dbReference type="GO" id="GO:0005524">
    <property type="term" value="F:ATP binding"/>
    <property type="evidence" value="ECO:0007669"/>
    <property type="project" value="UniProtKB-KW"/>
</dbReference>
<dbReference type="Pfam" id="PF17852">
    <property type="entry name" value="Dynein_AAA_lid"/>
    <property type="match status" value="1"/>
</dbReference>
<dbReference type="FunFam" id="3.40.50.300:FF:002141">
    <property type="entry name" value="Dynein heavy chain"/>
    <property type="match status" value="1"/>
</dbReference>
<dbReference type="GO" id="GO:0005930">
    <property type="term" value="C:axoneme"/>
    <property type="evidence" value="ECO:0007669"/>
    <property type="project" value="UniProtKB-SubCell"/>
</dbReference>
<dbReference type="GO" id="GO:0030286">
    <property type="term" value="C:dynein complex"/>
    <property type="evidence" value="ECO:0007669"/>
    <property type="project" value="UniProtKB-KW"/>
</dbReference>
<dbReference type="Pfam" id="PF12780">
    <property type="entry name" value="AAA_8"/>
    <property type="match status" value="1"/>
</dbReference>
<keyword evidence="6" id="KW-0067">ATP-binding</keyword>
<keyword evidence="11" id="KW-0206">Cytoskeleton</keyword>
<evidence type="ECO:0000256" key="12">
    <source>
        <dbReference type="ARBA" id="ARBA00023273"/>
    </source>
</evidence>
<proteinExistence type="inferred from homology"/>
<organism evidence="16 17">
    <name type="scientific">Aquarana catesbeiana</name>
    <name type="common">American bullfrog</name>
    <name type="synonym">Rana catesbeiana</name>
    <dbReference type="NCBI Taxonomy" id="8400"/>
    <lineage>
        <taxon>Eukaryota</taxon>
        <taxon>Metazoa</taxon>
        <taxon>Chordata</taxon>
        <taxon>Craniata</taxon>
        <taxon>Vertebrata</taxon>
        <taxon>Euteleostomi</taxon>
        <taxon>Amphibia</taxon>
        <taxon>Batrachia</taxon>
        <taxon>Anura</taxon>
        <taxon>Neobatrachia</taxon>
        <taxon>Ranoidea</taxon>
        <taxon>Ranidae</taxon>
        <taxon>Aquarana</taxon>
    </lineage>
</organism>
<dbReference type="OrthoDB" id="10251809at2759"/>
<dbReference type="GO" id="GO:0051959">
    <property type="term" value="F:dynein light intermediate chain binding"/>
    <property type="evidence" value="ECO:0007669"/>
    <property type="project" value="InterPro"/>
</dbReference>
<dbReference type="FunFam" id="1.10.472.130:FF:000006">
    <property type="entry name" value="Dynein axonemal heavy chain 1"/>
    <property type="match status" value="1"/>
</dbReference>
<keyword evidence="7" id="KW-0243">Dynein</keyword>
<evidence type="ECO:0000256" key="5">
    <source>
        <dbReference type="ARBA" id="ARBA00022741"/>
    </source>
</evidence>
<keyword evidence="10" id="KW-0505">Motor protein</keyword>
<evidence type="ECO:0000256" key="2">
    <source>
        <dbReference type="ARBA" id="ARBA00008887"/>
    </source>
</evidence>
<dbReference type="GO" id="GO:0005874">
    <property type="term" value="C:microtubule"/>
    <property type="evidence" value="ECO:0007669"/>
    <property type="project" value="UniProtKB-KW"/>
</dbReference>
<dbReference type="Gene3D" id="1.20.920.30">
    <property type="match status" value="1"/>
</dbReference>
<dbReference type="PANTHER" id="PTHR22878">
    <property type="entry name" value="DYNEIN HEAVY CHAIN 6, AXONEMAL-LIKE-RELATED"/>
    <property type="match status" value="1"/>
</dbReference>
<dbReference type="InterPro" id="IPR041589">
    <property type="entry name" value="DNAH3_AAA_lid_1"/>
</dbReference>
<dbReference type="InterPro" id="IPR024317">
    <property type="entry name" value="Dynein_heavy_chain_D4_dom"/>
</dbReference>
<evidence type="ECO:0000256" key="7">
    <source>
        <dbReference type="ARBA" id="ARBA00023017"/>
    </source>
</evidence>
<protein>
    <recommendedName>
        <fullName evidence="18">Dynein heavy chain AAA 5 extension domain-containing protein</fullName>
    </recommendedName>
</protein>
<dbReference type="InterPro" id="IPR041466">
    <property type="entry name" value="Dynein_AAA5_ext"/>
</dbReference>
<feature type="domain" description="Dynein heavy chain 3 AAA+ lid" evidence="15">
    <location>
        <begin position="432"/>
        <end position="514"/>
    </location>
</feature>
<evidence type="ECO:0000256" key="8">
    <source>
        <dbReference type="ARBA" id="ARBA00023054"/>
    </source>
</evidence>
<dbReference type="EMBL" id="KV934797">
    <property type="protein sequence ID" value="PIO30403.1"/>
    <property type="molecule type" value="Genomic_DNA"/>
</dbReference>
<evidence type="ECO:0000259" key="13">
    <source>
        <dbReference type="Pfam" id="PF12780"/>
    </source>
</evidence>
<accession>A0A2G9RTA0</accession>
<dbReference type="PANTHER" id="PTHR22878:SF73">
    <property type="entry name" value="DYNEIN AXONEMAL HEAVY CHAIN 1"/>
    <property type="match status" value="1"/>
</dbReference>
<dbReference type="Proteomes" id="UP000228934">
    <property type="component" value="Unassembled WGS sequence"/>
</dbReference>
<keyword evidence="9" id="KW-0969">Cilium</keyword>
<dbReference type="GO" id="GO:0045505">
    <property type="term" value="F:dynein intermediate chain binding"/>
    <property type="evidence" value="ECO:0007669"/>
    <property type="project" value="InterPro"/>
</dbReference>